<sequence>MEKYGWPDLDHVATSSPKKRSRGTKPKLNNNKDKINRKGNVNEDANNVKSSLQLGIFNFEFSDAEIINHSRSLSPIRSSNTSKIMENIEPEKEKDDDDDDNEEGEIHNISQKVTSFEKNDSNSTHLNSKSNNEMNENLSSSDEEVNESLNSNKSEGEITIQKVKEFIESKRKELDKERRLKAKKQKKFKSELVSKTNSLKNPQKINKPDHRKLKINQDNVIDNVNLKDNDKDNDKVDKQKLIEHSKTLKKLIHEIHKLPYDIEWKAKEWRLFQEYLNEWKLSGDDNMFQPVVLQDLFNCGVIEIETRMNSLLKFMHWKKRNI</sequence>
<feature type="compositionally biased region" description="Acidic residues" evidence="1">
    <location>
        <begin position="94"/>
        <end position="103"/>
    </location>
</feature>
<name>A0A9P7BHJ7_9ASCO</name>
<evidence type="ECO:0000313" key="3">
    <source>
        <dbReference type="Proteomes" id="UP000697127"/>
    </source>
</evidence>
<organism evidence="2 3">
    <name type="scientific">Pichia californica</name>
    <dbReference type="NCBI Taxonomy" id="460514"/>
    <lineage>
        <taxon>Eukaryota</taxon>
        <taxon>Fungi</taxon>
        <taxon>Dikarya</taxon>
        <taxon>Ascomycota</taxon>
        <taxon>Saccharomycotina</taxon>
        <taxon>Pichiomycetes</taxon>
        <taxon>Pichiales</taxon>
        <taxon>Pichiaceae</taxon>
        <taxon>Pichia</taxon>
    </lineage>
</organism>
<reference evidence="2" key="1">
    <citation type="submission" date="2020-11" db="EMBL/GenBank/DDBJ databases">
        <title>Kefir isolates.</title>
        <authorList>
            <person name="Marcisauskas S."/>
            <person name="Kim Y."/>
            <person name="Blasche S."/>
        </authorList>
    </citation>
    <scope>NUCLEOTIDE SEQUENCE</scope>
    <source>
        <strain evidence="2">Olga-1</strain>
    </source>
</reference>
<evidence type="ECO:0000256" key="1">
    <source>
        <dbReference type="SAM" id="MobiDB-lite"/>
    </source>
</evidence>
<comment type="caution">
    <text evidence="2">The sequence shown here is derived from an EMBL/GenBank/DDBJ whole genome shotgun (WGS) entry which is preliminary data.</text>
</comment>
<proteinExistence type="predicted"/>
<dbReference type="AlphaFoldDB" id="A0A9P7BHJ7"/>
<feature type="region of interest" description="Disordered" evidence="1">
    <location>
        <begin position="74"/>
        <end position="156"/>
    </location>
</feature>
<feature type="compositionally biased region" description="Low complexity" evidence="1">
    <location>
        <begin position="127"/>
        <end position="140"/>
    </location>
</feature>
<dbReference type="Proteomes" id="UP000697127">
    <property type="component" value="Unassembled WGS sequence"/>
</dbReference>
<feature type="region of interest" description="Disordered" evidence="1">
    <location>
        <begin position="185"/>
        <end position="206"/>
    </location>
</feature>
<evidence type="ECO:0000313" key="2">
    <source>
        <dbReference type="EMBL" id="KAG0689508.1"/>
    </source>
</evidence>
<keyword evidence="3" id="KW-1185">Reference proteome</keyword>
<feature type="compositionally biased region" description="Basic and acidic residues" evidence="1">
    <location>
        <begin position="1"/>
        <end position="11"/>
    </location>
</feature>
<feature type="compositionally biased region" description="Polar residues" evidence="1">
    <location>
        <begin position="193"/>
        <end position="204"/>
    </location>
</feature>
<feature type="region of interest" description="Disordered" evidence="1">
    <location>
        <begin position="1"/>
        <end position="46"/>
    </location>
</feature>
<accession>A0A9P7BHJ7</accession>
<feature type="compositionally biased region" description="Polar residues" evidence="1">
    <location>
        <begin position="74"/>
        <end position="84"/>
    </location>
</feature>
<protein>
    <submittedName>
        <fullName evidence="2">Uncharacterized protein</fullName>
    </submittedName>
</protein>
<gene>
    <name evidence="2" type="ORF">C6P40_004924</name>
</gene>
<dbReference type="EMBL" id="PUHW01000076">
    <property type="protein sequence ID" value="KAG0689508.1"/>
    <property type="molecule type" value="Genomic_DNA"/>
</dbReference>